<feature type="compositionally biased region" description="Low complexity" evidence="2">
    <location>
        <begin position="128"/>
        <end position="142"/>
    </location>
</feature>
<evidence type="ECO:0000313" key="3">
    <source>
        <dbReference type="EMBL" id="KAJ7352546.1"/>
    </source>
</evidence>
<reference evidence="3" key="1">
    <citation type="submission" date="2023-03" db="EMBL/GenBank/DDBJ databases">
        <title>Massive genome expansion in bonnet fungi (Mycena s.s.) driven by repeated elements and novel gene families across ecological guilds.</title>
        <authorList>
            <consortium name="Lawrence Berkeley National Laboratory"/>
            <person name="Harder C.B."/>
            <person name="Miyauchi S."/>
            <person name="Viragh M."/>
            <person name="Kuo A."/>
            <person name="Thoen E."/>
            <person name="Andreopoulos B."/>
            <person name="Lu D."/>
            <person name="Skrede I."/>
            <person name="Drula E."/>
            <person name="Henrissat B."/>
            <person name="Morin E."/>
            <person name="Kohler A."/>
            <person name="Barry K."/>
            <person name="LaButti K."/>
            <person name="Morin E."/>
            <person name="Salamov A."/>
            <person name="Lipzen A."/>
            <person name="Mereny Z."/>
            <person name="Hegedus B."/>
            <person name="Baldrian P."/>
            <person name="Stursova M."/>
            <person name="Weitz H."/>
            <person name="Taylor A."/>
            <person name="Grigoriev I.V."/>
            <person name="Nagy L.G."/>
            <person name="Martin F."/>
            <person name="Kauserud H."/>
        </authorList>
    </citation>
    <scope>NUCLEOTIDE SEQUENCE</scope>
    <source>
        <strain evidence="3">CBHHK002</strain>
    </source>
</reference>
<proteinExistence type="predicted"/>
<evidence type="ECO:0000256" key="2">
    <source>
        <dbReference type="SAM" id="MobiDB-lite"/>
    </source>
</evidence>
<dbReference type="AlphaFoldDB" id="A0AAD7EW92"/>
<feature type="coiled-coil region" evidence="1">
    <location>
        <begin position="218"/>
        <end position="252"/>
    </location>
</feature>
<comment type="caution">
    <text evidence="3">The sequence shown here is derived from an EMBL/GenBank/DDBJ whole genome shotgun (WGS) entry which is preliminary data.</text>
</comment>
<accession>A0AAD7EW92</accession>
<gene>
    <name evidence="3" type="ORF">DFH08DRAFT_805758</name>
</gene>
<name>A0AAD7EW92_9AGAR</name>
<feature type="region of interest" description="Disordered" evidence="2">
    <location>
        <begin position="89"/>
        <end position="142"/>
    </location>
</feature>
<dbReference type="Proteomes" id="UP001218218">
    <property type="component" value="Unassembled WGS sequence"/>
</dbReference>
<evidence type="ECO:0000313" key="4">
    <source>
        <dbReference type="Proteomes" id="UP001218218"/>
    </source>
</evidence>
<dbReference type="EMBL" id="JARIHO010000012">
    <property type="protein sequence ID" value="KAJ7352546.1"/>
    <property type="molecule type" value="Genomic_DNA"/>
</dbReference>
<evidence type="ECO:0000256" key="1">
    <source>
        <dbReference type="SAM" id="Coils"/>
    </source>
</evidence>
<keyword evidence="4" id="KW-1185">Reference proteome</keyword>
<organism evidence="3 4">
    <name type="scientific">Mycena albidolilacea</name>
    <dbReference type="NCBI Taxonomy" id="1033008"/>
    <lineage>
        <taxon>Eukaryota</taxon>
        <taxon>Fungi</taxon>
        <taxon>Dikarya</taxon>
        <taxon>Basidiomycota</taxon>
        <taxon>Agaricomycotina</taxon>
        <taxon>Agaricomycetes</taxon>
        <taxon>Agaricomycetidae</taxon>
        <taxon>Agaricales</taxon>
        <taxon>Marasmiineae</taxon>
        <taxon>Mycenaceae</taxon>
        <taxon>Mycena</taxon>
    </lineage>
</organism>
<keyword evidence="1" id="KW-0175">Coiled coil</keyword>
<protein>
    <submittedName>
        <fullName evidence="3">Uncharacterized protein</fullName>
    </submittedName>
</protein>
<sequence length="288" mass="32737">MYMQISKLTQYGKASTCLQPDGMPIDLLGREILRVSDLKRSRFSVLTSSKIWSEVQGPHVAEAMVELGQEDAVVHQPVSQHRLRELKQHEKECKRKKQRKQAARTAGDQLQEDAGPTHSKTSTGRTGRLLSRAARPSSRSARLCSRTGFALLSSDGPMVPPVDESSLIQMTIKQEHEDVNAAALGTITERGLERAARKAERRERITREDAERVERVERDRMEWDRMEKERKKAAIEAELQALMAKKAELEEAPMEPKTEPVEETAMSATFLTSTWKDNVWCRMTRSQR</sequence>